<organism evidence="1 2">
    <name type="scientific">Stentor coeruleus</name>
    <dbReference type="NCBI Taxonomy" id="5963"/>
    <lineage>
        <taxon>Eukaryota</taxon>
        <taxon>Sar</taxon>
        <taxon>Alveolata</taxon>
        <taxon>Ciliophora</taxon>
        <taxon>Postciliodesmatophora</taxon>
        <taxon>Heterotrichea</taxon>
        <taxon>Heterotrichida</taxon>
        <taxon>Stentoridae</taxon>
        <taxon>Stentor</taxon>
    </lineage>
</organism>
<sequence>MDIEEILDCMSLLSIPIKKNSNLWKKLLECMENSTFALNTLEIGLDEDLDECSMSEVEMIDDYTTKLEGYVAIEFIATVMAAGKKICNKLKAITQAFSEIQGELTNDSLLNSLKACTKFRRFMSKNKRFIQNHIEFTRLFYSISYYEDVLRLKRHDNPYN</sequence>
<protein>
    <recommendedName>
        <fullName evidence="3">Spindle pole body component</fullName>
    </recommendedName>
</protein>
<accession>A0A1R2C5R0</accession>
<proteinExistence type="predicted"/>
<gene>
    <name evidence="1" type="ORF">SteCoe_14572</name>
</gene>
<evidence type="ECO:0008006" key="3">
    <source>
        <dbReference type="Google" id="ProtNLM"/>
    </source>
</evidence>
<dbReference type="EMBL" id="MPUH01000272">
    <property type="protein sequence ID" value="OMJ84346.1"/>
    <property type="molecule type" value="Genomic_DNA"/>
</dbReference>
<dbReference type="Proteomes" id="UP000187209">
    <property type="component" value="Unassembled WGS sequence"/>
</dbReference>
<comment type="caution">
    <text evidence="1">The sequence shown here is derived from an EMBL/GenBank/DDBJ whole genome shotgun (WGS) entry which is preliminary data.</text>
</comment>
<dbReference type="AlphaFoldDB" id="A0A1R2C5R0"/>
<name>A0A1R2C5R0_9CILI</name>
<keyword evidence="2" id="KW-1185">Reference proteome</keyword>
<evidence type="ECO:0000313" key="1">
    <source>
        <dbReference type="EMBL" id="OMJ84346.1"/>
    </source>
</evidence>
<evidence type="ECO:0000313" key="2">
    <source>
        <dbReference type="Proteomes" id="UP000187209"/>
    </source>
</evidence>
<reference evidence="1 2" key="1">
    <citation type="submission" date="2016-11" db="EMBL/GenBank/DDBJ databases">
        <title>The macronuclear genome of Stentor coeruleus: a giant cell with tiny introns.</title>
        <authorList>
            <person name="Slabodnick M."/>
            <person name="Ruby J.G."/>
            <person name="Reiff S.B."/>
            <person name="Swart E.C."/>
            <person name="Gosai S."/>
            <person name="Prabakaran S."/>
            <person name="Witkowska E."/>
            <person name="Larue G.E."/>
            <person name="Fisher S."/>
            <person name="Freeman R.M."/>
            <person name="Gunawardena J."/>
            <person name="Chu W."/>
            <person name="Stover N.A."/>
            <person name="Gregory B.D."/>
            <person name="Nowacki M."/>
            <person name="Derisi J."/>
            <person name="Roy S.W."/>
            <person name="Marshall W.F."/>
            <person name="Sood P."/>
        </authorList>
    </citation>
    <scope>NUCLEOTIDE SEQUENCE [LARGE SCALE GENOMIC DNA]</scope>
    <source>
        <strain evidence="1">WM001</strain>
    </source>
</reference>